<dbReference type="Proteomes" id="UP001501207">
    <property type="component" value="Unassembled WGS sequence"/>
</dbReference>
<organism evidence="1 2">
    <name type="scientific">Compostibacter hankyongensis</name>
    <dbReference type="NCBI Taxonomy" id="1007089"/>
    <lineage>
        <taxon>Bacteria</taxon>
        <taxon>Pseudomonadati</taxon>
        <taxon>Bacteroidota</taxon>
        <taxon>Chitinophagia</taxon>
        <taxon>Chitinophagales</taxon>
        <taxon>Chitinophagaceae</taxon>
        <taxon>Compostibacter</taxon>
    </lineage>
</organism>
<accession>A0ABP8FJ67</accession>
<dbReference type="InterPro" id="IPR012657">
    <property type="entry name" value="23S_rRNA-intervening_sequence"/>
</dbReference>
<keyword evidence="2" id="KW-1185">Reference proteome</keyword>
<protein>
    <recommendedName>
        <fullName evidence="3">Four helix bundle protein</fullName>
    </recommendedName>
</protein>
<evidence type="ECO:0000313" key="2">
    <source>
        <dbReference type="Proteomes" id="UP001501207"/>
    </source>
</evidence>
<dbReference type="Gene3D" id="1.20.1440.60">
    <property type="entry name" value="23S rRNA-intervening sequence"/>
    <property type="match status" value="1"/>
</dbReference>
<evidence type="ECO:0000313" key="1">
    <source>
        <dbReference type="EMBL" id="GAA4305020.1"/>
    </source>
</evidence>
<dbReference type="InterPro" id="IPR036583">
    <property type="entry name" value="23S_rRNA_IVS_sf"/>
</dbReference>
<dbReference type="NCBIfam" id="TIGR02436">
    <property type="entry name" value="four helix bundle protein"/>
    <property type="match status" value="1"/>
</dbReference>
<name>A0ABP8FJ67_9BACT</name>
<reference evidence="2" key="1">
    <citation type="journal article" date="2019" name="Int. J. Syst. Evol. Microbiol.">
        <title>The Global Catalogue of Microorganisms (GCM) 10K type strain sequencing project: providing services to taxonomists for standard genome sequencing and annotation.</title>
        <authorList>
            <consortium name="The Broad Institute Genomics Platform"/>
            <consortium name="The Broad Institute Genome Sequencing Center for Infectious Disease"/>
            <person name="Wu L."/>
            <person name="Ma J."/>
        </authorList>
    </citation>
    <scope>NUCLEOTIDE SEQUENCE [LARGE SCALE GENOMIC DNA]</scope>
    <source>
        <strain evidence="2">JCM 17664</strain>
    </source>
</reference>
<evidence type="ECO:0008006" key="3">
    <source>
        <dbReference type="Google" id="ProtNLM"/>
    </source>
</evidence>
<comment type="caution">
    <text evidence="1">The sequence shown here is derived from an EMBL/GenBank/DDBJ whole genome shotgun (WGS) entry which is preliminary data.</text>
</comment>
<dbReference type="Pfam" id="PF05635">
    <property type="entry name" value="23S_rRNA_IVP"/>
    <property type="match status" value="1"/>
</dbReference>
<proteinExistence type="predicted"/>
<gene>
    <name evidence="1" type="ORF">GCM10023143_09980</name>
</gene>
<sequence length="123" mass="14341">MTMRDYKKLDVWNKAHGLTLMIYKEILPSLPDYEKYDLASQLKRATYSIPLNIVEGCGKYTDKDFTHFLDNALGSVHEVEYCGLLSAELGYLNEEQFKKIEVQVSELKAMLISFIKFLRKEKH</sequence>
<dbReference type="PANTHER" id="PTHR38471:SF2">
    <property type="entry name" value="FOUR HELIX BUNDLE PROTEIN"/>
    <property type="match status" value="1"/>
</dbReference>
<dbReference type="PANTHER" id="PTHR38471">
    <property type="entry name" value="FOUR HELIX BUNDLE PROTEIN"/>
    <property type="match status" value="1"/>
</dbReference>
<dbReference type="SUPFAM" id="SSF158446">
    <property type="entry name" value="IVS-encoded protein-like"/>
    <property type="match status" value="1"/>
</dbReference>
<dbReference type="EMBL" id="BAABFN010000001">
    <property type="protein sequence ID" value="GAA4305020.1"/>
    <property type="molecule type" value="Genomic_DNA"/>
</dbReference>
<dbReference type="CDD" id="cd16377">
    <property type="entry name" value="23S_rRNA_IVP_like"/>
    <property type="match status" value="1"/>
</dbReference>